<keyword evidence="2" id="KW-1185">Reference proteome</keyword>
<gene>
    <name evidence="1" type="ORF">SAMN04488556_3382</name>
</gene>
<evidence type="ECO:0000313" key="2">
    <source>
        <dbReference type="Proteomes" id="UP000199199"/>
    </source>
</evidence>
<reference evidence="2" key="1">
    <citation type="submission" date="2016-10" db="EMBL/GenBank/DDBJ databases">
        <authorList>
            <person name="Varghese N."/>
            <person name="Submissions S."/>
        </authorList>
    </citation>
    <scope>NUCLEOTIDE SEQUENCE [LARGE SCALE GENOMIC DNA]</scope>
    <source>
        <strain evidence="2">DSM 22427</strain>
    </source>
</reference>
<evidence type="ECO:0000313" key="1">
    <source>
        <dbReference type="EMBL" id="SFS92073.1"/>
    </source>
</evidence>
<proteinExistence type="predicted"/>
<dbReference type="AlphaFoldDB" id="A0A1I6TS43"/>
<organism evidence="1 2">
    <name type="scientific">Halostagnicola kamekurae</name>
    <dbReference type="NCBI Taxonomy" id="619731"/>
    <lineage>
        <taxon>Archaea</taxon>
        <taxon>Methanobacteriati</taxon>
        <taxon>Methanobacteriota</taxon>
        <taxon>Stenosarchaea group</taxon>
        <taxon>Halobacteria</taxon>
        <taxon>Halobacteriales</taxon>
        <taxon>Natrialbaceae</taxon>
        <taxon>Halostagnicola</taxon>
    </lineage>
</organism>
<dbReference type="EMBL" id="FOZS01000003">
    <property type="protein sequence ID" value="SFS92073.1"/>
    <property type="molecule type" value="Genomic_DNA"/>
</dbReference>
<accession>A0A1I6TS43</accession>
<name>A0A1I6TS43_9EURY</name>
<protein>
    <submittedName>
        <fullName evidence="1">Uncharacterized protein</fullName>
    </submittedName>
</protein>
<sequence length="59" mass="6570">MNLSERQTKLIDTHRAIKTDAFDDGNYTIVDSIEVSVISADSELYKRSRPSASRLSGNP</sequence>
<dbReference type="Proteomes" id="UP000199199">
    <property type="component" value="Unassembled WGS sequence"/>
</dbReference>